<dbReference type="EMBL" id="BOOI01000046">
    <property type="protein sequence ID" value="GIH86432.1"/>
    <property type="molecule type" value="Genomic_DNA"/>
</dbReference>
<dbReference type="NCBIfam" id="TIGR01509">
    <property type="entry name" value="HAD-SF-IA-v3"/>
    <property type="match status" value="1"/>
</dbReference>
<dbReference type="Gene3D" id="1.10.150.240">
    <property type="entry name" value="Putative phosphatase, domain 2"/>
    <property type="match status" value="1"/>
</dbReference>
<protein>
    <submittedName>
        <fullName evidence="1">Phosphoglycolate phosphatase, bacterial</fullName>
    </submittedName>
</protein>
<comment type="caution">
    <text evidence="1">The sequence shown here is derived from an EMBL/GenBank/DDBJ whole genome shotgun (WGS) entry which is preliminary data.</text>
</comment>
<dbReference type="Pfam" id="PF00702">
    <property type="entry name" value="Hydrolase"/>
    <property type="match status" value="1"/>
</dbReference>
<dbReference type="Proteomes" id="UP000655044">
    <property type="component" value="Unassembled WGS sequence"/>
</dbReference>
<evidence type="ECO:0000313" key="2">
    <source>
        <dbReference type="Proteomes" id="UP000655044"/>
    </source>
</evidence>
<dbReference type="InterPro" id="IPR023198">
    <property type="entry name" value="PGP-like_dom2"/>
</dbReference>
<dbReference type="SFLD" id="SFLDG01129">
    <property type="entry name" value="C1.5:_HAD__Beta-PGM__Phosphata"/>
    <property type="match status" value="1"/>
</dbReference>
<dbReference type="SFLD" id="SFLDS00003">
    <property type="entry name" value="Haloacid_Dehalogenase"/>
    <property type="match status" value="1"/>
</dbReference>
<keyword evidence="2" id="KW-1185">Reference proteome</keyword>
<dbReference type="AlphaFoldDB" id="A0A8J3WF23"/>
<dbReference type="InterPro" id="IPR023214">
    <property type="entry name" value="HAD_sf"/>
</dbReference>
<dbReference type="PANTHER" id="PTHR43434">
    <property type="entry name" value="PHOSPHOGLYCOLATE PHOSPHATASE"/>
    <property type="match status" value="1"/>
</dbReference>
<reference evidence="1" key="1">
    <citation type="submission" date="2021-01" db="EMBL/GenBank/DDBJ databases">
        <title>Whole genome shotgun sequence of Planobispora rosea NBRC 15558.</title>
        <authorList>
            <person name="Komaki H."/>
            <person name="Tamura T."/>
        </authorList>
    </citation>
    <scope>NUCLEOTIDE SEQUENCE</scope>
    <source>
        <strain evidence="1">NBRC 15558</strain>
    </source>
</reference>
<dbReference type="GO" id="GO:0008967">
    <property type="term" value="F:phosphoglycolate phosphatase activity"/>
    <property type="evidence" value="ECO:0007669"/>
    <property type="project" value="TreeGrafter"/>
</dbReference>
<dbReference type="InterPro" id="IPR006439">
    <property type="entry name" value="HAD-SF_hydro_IA"/>
</dbReference>
<gene>
    <name evidence="1" type="ORF">Pro02_48400</name>
</gene>
<dbReference type="PANTHER" id="PTHR43434:SF1">
    <property type="entry name" value="PHOSPHOGLYCOLATE PHOSPHATASE"/>
    <property type="match status" value="1"/>
</dbReference>
<dbReference type="InterPro" id="IPR050155">
    <property type="entry name" value="HAD-like_hydrolase_sf"/>
</dbReference>
<proteinExistence type="predicted"/>
<dbReference type="GO" id="GO:0006281">
    <property type="term" value="P:DNA repair"/>
    <property type="evidence" value="ECO:0007669"/>
    <property type="project" value="TreeGrafter"/>
</dbReference>
<name>A0A8J3WF23_PLARO</name>
<evidence type="ECO:0000313" key="1">
    <source>
        <dbReference type="EMBL" id="GIH86432.1"/>
    </source>
</evidence>
<dbReference type="GO" id="GO:0005829">
    <property type="term" value="C:cytosol"/>
    <property type="evidence" value="ECO:0007669"/>
    <property type="project" value="TreeGrafter"/>
</dbReference>
<sequence>MRPAALLDLDGVLLDSAAAHRNTLAAVATCATGQRVTAADLPADALARPRCAVLAELGVDDPDQACERWWDAALAAASQRSRLFPGVLAGLAALRRAGVALAVVTVQERHRLPWLLPADLAALLEVTVTRHDAPPKPAPDGLHLALRRLGVAHHRALFVGDSITDIHSGHAAGVFTLGAAWGYAGAERLQAAGAHAIVRRPRHLAWTIARLLIRCDPPPARR</sequence>
<dbReference type="SUPFAM" id="SSF56784">
    <property type="entry name" value="HAD-like"/>
    <property type="match status" value="1"/>
</dbReference>
<organism evidence="1 2">
    <name type="scientific">Planobispora rosea</name>
    <dbReference type="NCBI Taxonomy" id="35762"/>
    <lineage>
        <taxon>Bacteria</taxon>
        <taxon>Bacillati</taxon>
        <taxon>Actinomycetota</taxon>
        <taxon>Actinomycetes</taxon>
        <taxon>Streptosporangiales</taxon>
        <taxon>Streptosporangiaceae</taxon>
        <taxon>Planobispora</taxon>
    </lineage>
</organism>
<dbReference type="InterPro" id="IPR036412">
    <property type="entry name" value="HAD-like_sf"/>
</dbReference>
<dbReference type="Gene3D" id="3.40.50.1000">
    <property type="entry name" value="HAD superfamily/HAD-like"/>
    <property type="match status" value="1"/>
</dbReference>
<dbReference type="RefSeq" id="WP_189243005.1">
    <property type="nucleotide sequence ID" value="NZ_BMQP01000026.1"/>
</dbReference>
<accession>A0A8J3WF23</accession>